<reference evidence="4 5" key="1">
    <citation type="journal article" date="2019" name="Int. J. Syst. Evol. Microbiol.">
        <title>The Global Catalogue of Microorganisms (GCM) 10K type strain sequencing project: providing services to taxonomists for standard genome sequencing and annotation.</title>
        <authorList>
            <consortium name="The Broad Institute Genomics Platform"/>
            <consortium name="The Broad Institute Genome Sequencing Center for Infectious Disease"/>
            <person name="Wu L."/>
            <person name="Ma J."/>
        </authorList>
    </citation>
    <scope>NUCLEOTIDE SEQUENCE [LARGE SCALE GENOMIC DNA]</scope>
    <source>
        <strain evidence="4 5">JCM 1417</strain>
    </source>
</reference>
<comment type="caution">
    <text evidence="4">The sequence shown here is derived from an EMBL/GenBank/DDBJ whole genome shotgun (WGS) entry which is preliminary data.</text>
</comment>
<organism evidence="4 5">
    <name type="scientific">Clostridium subterminale</name>
    <dbReference type="NCBI Taxonomy" id="1550"/>
    <lineage>
        <taxon>Bacteria</taxon>
        <taxon>Bacillati</taxon>
        <taxon>Bacillota</taxon>
        <taxon>Clostridia</taxon>
        <taxon>Eubacteriales</taxon>
        <taxon>Clostridiaceae</taxon>
        <taxon>Clostridium</taxon>
    </lineage>
</organism>
<proteinExistence type="inferred from homology"/>
<dbReference type="InterPro" id="IPR000086">
    <property type="entry name" value="NUDIX_hydrolase_dom"/>
</dbReference>
<name>A0ABN1KGC1_CLOSU</name>
<evidence type="ECO:0000313" key="4">
    <source>
        <dbReference type="EMBL" id="GAA0765505.1"/>
    </source>
</evidence>
<comment type="similarity">
    <text evidence="2">Belongs to the Nudix hydrolase family.</text>
</comment>
<dbReference type="PROSITE" id="PS51462">
    <property type="entry name" value="NUDIX"/>
    <property type="match status" value="1"/>
</dbReference>
<dbReference type="SUPFAM" id="SSF55811">
    <property type="entry name" value="Nudix"/>
    <property type="match status" value="1"/>
</dbReference>
<accession>A0ABN1KGC1</accession>
<keyword evidence="1 2" id="KW-0378">Hydrolase</keyword>
<evidence type="ECO:0000259" key="3">
    <source>
        <dbReference type="PROSITE" id="PS51462"/>
    </source>
</evidence>
<dbReference type="Proteomes" id="UP001501047">
    <property type="component" value="Unassembled WGS sequence"/>
</dbReference>
<gene>
    <name evidence="4" type="ORF">GCM10008908_02140</name>
</gene>
<evidence type="ECO:0000313" key="5">
    <source>
        <dbReference type="Proteomes" id="UP001501047"/>
    </source>
</evidence>
<dbReference type="CDD" id="cd04665">
    <property type="entry name" value="NUDIX_RppH"/>
    <property type="match status" value="1"/>
</dbReference>
<evidence type="ECO:0000256" key="2">
    <source>
        <dbReference type="RuleBase" id="RU003476"/>
    </source>
</evidence>
<dbReference type="PROSITE" id="PS00893">
    <property type="entry name" value="NUDIX_BOX"/>
    <property type="match status" value="1"/>
</dbReference>
<dbReference type="InterPro" id="IPR020476">
    <property type="entry name" value="Nudix_hydrolase"/>
</dbReference>
<protein>
    <recommendedName>
        <fullName evidence="3">Nudix hydrolase domain-containing protein</fullName>
    </recommendedName>
</protein>
<sequence>MRRLVVLGLEVSIIEIKIYPFNTLGDYFSADIMAIYNGKWIFCMHKERDTWEHPSGHIELGETPLEAAKRELYEETGAVEFIIEPLCDYYINGIQNGWHFKGNGQVYFAIVQNIGDLPNYSEMGKIGLFDCLPDQLTYPILRDCFSIAERKWQSTK</sequence>
<evidence type="ECO:0000256" key="1">
    <source>
        <dbReference type="ARBA" id="ARBA00022801"/>
    </source>
</evidence>
<dbReference type="Gene3D" id="3.90.79.10">
    <property type="entry name" value="Nucleoside Triphosphate Pyrophosphohydrolase"/>
    <property type="match status" value="1"/>
</dbReference>
<feature type="domain" description="Nudix hydrolase" evidence="3">
    <location>
        <begin position="26"/>
        <end position="155"/>
    </location>
</feature>
<keyword evidence="5" id="KW-1185">Reference proteome</keyword>
<dbReference type="PRINTS" id="PR00502">
    <property type="entry name" value="NUDIXFAMILY"/>
</dbReference>
<dbReference type="InterPro" id="IPR020084">
    <property type="entry name" value="NUDIX_hydrolase_CS"/>
</dbReference>
<dbReference type="EMBL" id="BAAACI010000001">
    <property type="protein sequence ID" value="GAA0765505.1"/>
    <property type="molecule type" value="Genomic_DNA"/>
</dbReference>
<dbReference type="InterPro" id="IPR014078">
    <property type="entry name" value="Nudix_YtkD"/>
</dbReference>
<dbReference type="Pfam" id="PF00293">
    <property type="entry name" value="NUDIX"/>
    <property type="match status" value="1"/>
</dbReference>
<dbReference type="InterPro" id="IPR015797">
    <property type="entry name" value="NUDIX_hydrolase-like_dom_sf"/>
</dbReference>